<dbReference type="AlphaFoldDB" id="A0A8D2ZTT5"/>
<evidence type="ECO:0000313" key="2">
    <source>
        <dbReference type="Proteomes" id="UP000694558"/>
    </source>
</evidence>
<name>A0A8D2ZTT5_SCOMX</name>
<dbReference type="Proteomes" id="UP000694558">
    <property type="component" value="Chromosome 15"/>
</dbReference>
<protein>
    <submittedName>
        <fullName evidence="1">Uncharacterized protein</fullName>
    </submittedName>
</protein>
<proteinExistence type="predicted"/>
<organism evidence="1 2">
    <name type="scientific">Scophthalmus maximus</name>
    <name type="common">Turbot</name>
    <name type="synonym">Psetta maxima</name>
    <dbReference type="NCBI Taxonomy" id="52904"/>
    <lineage>
        <taxon>Eukaryota</taxon>
        <taxon>Metazoa</taxon>
        <taxon>Chordata</taxon>
        <taxon>Craniata</taxon>
        <taxon>Vertebrata</taxon>
        <taxon>Euteleostomi</taxon>
        <taxon>Actinopterygii</taxon>
        <taxon>Neopterygii</taxon>
        <taxon>Teleostei</taxon>
        <taxon>Neoteleostei</taxon>
        <taxon>Acanthomorphata</taxon>
        <taxon>Carangaria</taxon>
        <taxon>Pleuronectiformes</taxon>
        <taxon>Pleuronectoidei</taxon>
        <taxon>Scophthalmidae</taxon>
        <taxon>Scophthalmus</taxon>
    </lineage>
</organism>
<dbReference type="Ensembl" id="ENSSMAT00000007608.2">
    <property type="protein sequence ID" value="ENSSMAP00000007511.1"/>
    <property type="gene ID" value="ENSSMAG00000004643.2"/>
</dbReference>
<reference evidence="1" key="1">
    <citation type="submission" date="2023-05" db="EMBL/GenBank/DDBJ databases">
        <title>High-quality long-read genome of Scophthalmus maximus.</title>
        <authorList>
            <person name="Lien S."/>
            <person name="Martinez P."/>
        </authorList>
    </citation>
    <scope>NUCLEOTIDE SEQUENCE [LARGE SCALE GENOMIC DNA]</scope>
</reference>
<reference evidence="1" key="2">
    <citation type="submission" date="2025-08" db="UniProtKB">
        <authorList>
            <consortium name="Ensembl"/>
        </authorList>
    </citation>
    <scope>IDENTIFICATION</scope>
</reference>
<accession>A0A8D2ZTT5</accession>
<sequence>MNKRRMMFVAKLSKLTFKIPSWSNPLSLVFQCYCRLMVRNVQRGGIPELCFSHNPTCP</sequence>
<evidence type="ECO:0000313" key="1">
    <source>
        <dbReference type="Ensembl" id="ENSSMAP00000007511.1"/>
    </source>
</evidence>